<evidence type="ECO:0000313" key="3">
    <source>
        <dbReference type="Proteomes" id="UP000252884"/>
    </source>
</evidence>
<feature type="transmembrane region" description="Helical" evidence="1">
    <location>
        <begin position="444"/>
        <end position="466"/>
    </location>
</feature>
<comment type="caution">
    <text evidence="2">The sequence shown here is derived from an EMBL/GenBank/DDBJ whole genome shotgun (WGS) entry which is preliminary data.</text>
</comment>
<evidence type="ECO:0000313" key="2">
    <source>
        <dbReference type="EMBL" id="RCW67325.1"/>
    </source>
</evidence>
<dbReference type="Pfam" id="PF12040">
    <property type="entry name" value="DUF3526"/>
    <property type="match status" value="1"/>
</dbReference>
<dbReference type="GO" id="GO:0140359">
    <property type="term" value="F:ABC-type transporter activity"/>
    <property type="evidence" value="ECO:0007669"/>
    <property type="project" value="InterPro"/>
</dbReference>
<keyword evidence="1" id="KW-0472">Membrane</keyword>
<dbReference type="GO" id="GO:0005886">
    <property type="term" value="C:plasma membrane"/>
    <property type="evidence" value="ECO:0007669"/>
    <property type="project" value="UniProtKB-SubCell"/>
</dbReference>
<feature type="transmembrane region" description="Helical" evidence="1">
    <location>
        <begin position="132"/>
        <end position="151"/>
    </location>
</feature>
<dbReference type="OrthoDB" id="184009at2"/>
<feature type="transmembrane region" description="Helical" evidence="1">
    <location>
        <begin position="241"/>
        <end position="260"/>
    </location>
</feature>
<reference evidence="2 3" key="1">
    <citation type="submission" date="2018-07" db="EMBL/GenBank/DDBJ databases">
        <title>Genomic Encyclopedia of Type Strains, Phase IV (KMG-IV): sequencing the most valuable type-strain genomes for metagenomic binning, comparative biology and taxonomic classification.</title>
        <authorList>
            <person name="Goeker M."/>
        </authorList>
    </citation>
    <scope>NUCLEOTIDE SEQUENCE [LARGE SCALE GENOMIC DNA]</scope>
    <source>
        <strain evidence="2 3">DSM 21634</strain>
    </source>
</reference>
<gene>
    <name evidence="2" type="ORF">DES41_10948</name>
</gene>
<protein>
    <submittedName>
        <fullName evidence="2">ABC-2 type transport system permease protein</fullName>
    </submittedName>
</protein>
<dbReference type="InterPro" id="IPR021913">
    <property type="entry name" value="DUF3526"/>
</dbReference>
<evidence type="ECO:0000256" key="1">
    <source>
        <dbReference type="SAM" id="Phobius"/>
    </source>
</evidence>
<dbReference type="RefSeq" id="WP_114470846.1">
    <property type="nucleotide sequence ID" value="NZ_QPJK01000009.1"/>
</dbReference>
<accession>A0A368XHL4</accession>
<name>A0A368XHL4_9BURK</name>
<organism evidence="2 3">
    <name type="scientific">Pseudorhodoferax soli</name>
    <dbReference type="NCBI Taxonomy" id="545864"/>
    <lineage>
        <taxon>Bacteria</taxon>
        <taxon>Pseudomonadati</taxon>
        <taxon>Pseudomonadota</taxon>
        <taxon>Betaproteobacteria</taxon>
        <taxon>Burkholderiales</taxon>
        <taxon>Comamonadaceae</taxon>
    </lineage>
</organism>
<feature type="transmembrane region" description="Helical" evidence="1">
    <location>
        <begin position="177"/>
        <end position="200"/>
    </location>
</feature>
<keyword evidence="1" id="KW-0812">Transmembrane</keyword>
<keyword evidence="3" id="KW-1185">Reference proteome</keyword>
<proteinExistence type="predicted"/>
<keyword evidence="1" id="KW-1133">Transmembrane helix</keyword>
<dbReference type="Proteomes" id="UP000252884">
    <property type="component" value="Unassembled WGS sequence"/>
</dbReference>
<dbReference type="AlphaFoldDB" id="A0A368XHL4"/>
<dbReference type="EMBL" id="QPJK01000009">
    <property type="protein sequence ID" value="RCW67325.1"/>
    <property type="molecule type" value="Genomic_DNA"/>
</dbReference>
<dbReference type="PANTHER" id="PTHR43471">
    <property type="entry name" value="ABC TRANSPORTER PERMEASE"/>
    <property type="match status" value="1"/>
</dbReference>
<sequence length="475" mass="51764">MSPVWRITREEWRWLQRDRVAVLGLALLLLLTAVAIVHAAEQRDALTAERARRQSQVDHAFENAPDRHPHRMVHYGHFVFRPLNPLAAFDPGVDAQTGHTLFLEGHRQNSANFSEMRQSSLLLRFGQPTPAFVLQVLAPLLLVFAGHATLAREREAGTLRQLLAQGVRPHQIVAGKLLALGGLAAMALLPALLALGWMAAATPAPAVLVATLATGYALWLALWVLATVCVSAWLRQARSALVALLAVWAVGVVLLPRLAAELATAQLPLPTRMETDIAIARELAALGDSHNADDPYFAAFRARLLAQHGVARVQDLPQNYKGLVAMEGERLTSELFVRHADAGFALQQAQLDHVDRLAPLSPVLALRRLSMAAAGTDLAAYRSFLEQGERHRYALVQSLNRLQAEKLTLAGDRSSRDNRIGAEHWHDLAVFHFTPAPPAQALRAATPAATVLLLWLAGLGAVLAWATRRIGRVAA</sequence>
<feature type="transmembrane region" description="Helical" evidence="1">
    <location>
        <begin position="206"/>
        <end position="234"/>
    </location>
</feature>
<dbReference type="Pfam" id="PF12679">
    <property type="entry name" value="ABC2_membrane_2"/>
    <property type="match status" value="1"/>
</dbReference>
<dbReference type="PANTHER" id="PTHR43471:SF1">
    <property type="entry name" value="ABC TRANSPORTER PERMEASE PROTEIN NOSY-RELATED"/>
    <property type="match status" value="1"/>
</dbReference>